<evidence type="ECO:0000313" key="2">
    <source>
        <dbReference type="Proteomes" id="UP001152795"/>
    </source>
</evidence>
<feature type="non-terminal residue" evidence="1">
    <location>
        <position position="1"/>
    </location>
</feature>
<evidence type="ECO:0000313" key="1">
    <source>
        <dbReference type="EMBL" id="CAB4017141.1"/>
    </source>
</evidence>
<gene>
    <name evidence="1" type="ORF">PACLA_8A029474</name>
</gene>
<comment type="caution">
    <text evidence="1">The sequence shown here is derived from an EMBL/GenBank/DDBJ whole genome shotgun (WGS) entry which is preliminary data.</text>
</comment>
<dbReference type="EMBL" id="CACRXK020009419">
    <property type="protein sequence ID" value="CAB4017141.1"/>
    <property type="molecule type" value="Genomic_DNA"/>
</dbReference>
<dbReference type="Proteomes" id="UP001152795">
    <property type="component" value="Unassembled WGS sequence"/>
</dbReference>
<dbReference type="AlphaFoldDB" id="A0A6S7JKM0"/>
<proteinExistence type="predicted"/>
<accession>A0A6S7JKM0</accession>
<sequence length="87" mass="10243">KMFRVSRSRNPLDKNSRSLDRLLETRFALLDTQEFCEKREISMQTFSRTLVTRNLDASIHENSRSAILRVKFFARSNVASHVRAKTR</sequence>
<organism evidence="1 2">
    <name type="scientific">Paramuricea clavata</name>
    <name type="common">Red gorgonian</name>
    <name type="synonym">Violescent sea-whip</name>
    <dbReference type="NCBI Taxonomy" id="317549"/>
    <lineage>
        <taxon>Eukaryota</taxon>
        <taxon>Metazoa</taxon>
        <taxon>Cnidaria</taxon>
        <taxon>Anthozoa</taxon>
        <taxon>Octocorallia</taxon>
        <taxon>Malacalcyonacea</taxon>
        <taxon>Plexauridae</taxon>
        <taxon>Paramuricea</taxon>
    </lineage>
</organism>
<feature type="non-terminal residue" evidence="1">
    <location>
        <position position="87"/>
    </location>
</feature>
<keyword evidence="2" id="KW-1185">Reference proteome</keyword>
<reference evidence="1" key="1">
    <citation type="submission" date="2020-04" db="EMBL/GenBank/DDBJ databases">
        <authorList>
            <person name="Alioto T."/>
            <person name="Alioto T."/>
            <person name="Gomez Garrido J."/>
        </authorList>
    </citation>
    <scope>NUCLEOTIDE SEQUENCE</scope>
    <source>
        <strain evidence="1">A484AB</strain>
    </source>
</reference>
<protein>
    <submittedName>
        <fullName evidence="1">Uncharacterized protein</fullName>
    </submittedName>
</protein>
<name>A0A6S7JKM0_PARCT</name>